<feature type="compositionally biased region" description="Polar residues" evidence="1">
    <location>
        <begin position="1"/>
        <end position="13"/>
    </location>
</feature>
<protein>
    <submittedName>
        <fullName evidence="2">Uncharacterized protein</fullName>
    </submittedName>
</protein>
<evidence type="ECO:0000313" key="2">
    <source>
        <dbReference type="EnsemblMetazoa" id="AMIN014056-PA"/>
    </source>
</evidence>
<proteinExistence type="predicted"/>
<dbReference type="EnsemblMetazoa" id="AMIN014056-RA">
    <property type="protein sequence ID" value="AMIN014056-PA"/>
    <property type="gene ID" value="AMIN014056"/>
</dbReference>
<name>A0A182WMU6_9DIPT</name>
<dbReference type="AlphaFoldDB" id="A0A182WMU6"/>
<dbReference type="VEuPathDB" id="VectorBase:AMIN014056"/>
<reference evidence="2" key="2">
    <citation type="submission" date="2020-05" db="UniProtKB">
        <authorList>
            <consortium name="EnsemblMetazoa"/>
        </authorList>
    </citation>
    <scope>IDENTIFICATION</scope>
    <source>
        <strain evidence="2">MINIMUS1</strain>
    </source>
</reference>
<organism evidence="2 3">
    <name type="scientific">Anopheles minimus</name>
    <dbReference type="NCBI Taxonomy" id="112268"/>
    <lineage>
        <taxon>Eukaryota</taxon>
        <taxon>Metazoa</taxon>
        <taxon>Ecdysozoa</taxon>
        <taxon>Arthropoda</taxon>
        <taxon>Hexapoda</taxon>
        <taxon>Insecta</taxon>
        <taxon>Pterygota</taxon>
        <taxon>Neoptera</taxon>
        <taxon>Endopterygota</taxon>
        <taxon>Diptera</taxon>
        <taxon>Nematocera</taxon>
        <taxon>Culicoidea</taxon>
        <taxon>Culicidae</taxon>
        <taxon>Anophelinae</taxon>
        <taxon>Anopheles</taxon>
    </lineage>
</organism>
<reference evidence="3" key="1">
    <citation type="submission" date="2013-03" db="EMBL/GenBank/DDBJ databases">
        <title>The Genome Sequence of Anopheles minimus MINIMUS1.</title>
        <authorList>
            <consortium name="The Broad Institute Genomics Platform"/>
            <person name="Neafsey D.E."/>
            <person name="Walton C."/>
            <person name="Walker B."/>
            <person name="Young S.K."/>
            <person name="Zeng Q."/>
            <person name="Gargeya S."/>
            <person name="Fitzgerald M."/>
            <person name="Haas B."/>
            <person name="Abouelleil A."/>
            <person name="Allen A.W."/>
            <person name="Alvarado L."/>
            <person name="Arachchi H.M."/>
            <person name="Berlin A.M."/>
            <person name="Chapman S.B."/>
            <person name="Gainer-Dewar J."/>
            <person name="Goldberg J."/>
            <person name="Griggs A."/>
            <person name="Gujja S."/>
            <person name="Hansen M."/>
            <person name="Howarth C."/>
            <person name="Imamovic A."/>
            <person name="Ireland A."/>
            <person name="Larimer J."/>
            <person name="McCowan C."/>
            <person name="Murphy C."/>
            <person name="Pearson M."/>
            <person name="Poon T.W."/>
            <person name="Priest M."/>
            <person name="Roberts A."/>
            <person name="Saif S."/>
            <person name="Shea T."/>
            <person name="Sisk P."/>
            <person name="Sykes S."/>
            <person name="Wortman J."/>
            <person name="Nusbaum C."/>
            <person name="Birren B."/>
        </authorList>
    </citation>
    <scope>NUCLEOTIDE SEQUENCE [LARGE SCALE GENOMIC DNA]</scope>
    <source>
        <strain evidence="3">MINIMUS1</strain>
    </source>
</reference>
<evidence type="ECO:0000256" key="1">
    <source>
        <dbReference type="SAM" id="MobiDB-lite"/>
    </source>
</evidence>
<sequence>MTESRGPTASLSGQHVPPPCHPAPDHQPSLPVGAELQHQDTPGPFVPQATTNGNELDPAMLADIQTQEHFSSSKTTHIHAATASTVMMIDFRGN</sequence>
<dbReference type="Proteomes" id="UP000075920">
    <property type="component" value="Unassembled WGS sequence"/>
</dbReference>
<feature type="region of interest" description="Disordered" evidence="1">
    <location>
        <begin position="1"/>
        <end position="55"/>
    </location>
</feature>
<accession>A0A182WMU6</accession>
<evidence type="ECO:0000313" key="3">
    <source>
        <dbReference type="Proteomes" id="UP000075920"/>
    </source>
</evidence>
<keyword evidence="3" id="KW-1185">Reference proteome</keyword>